<dbReference type="OrthoDB" id="9778912at2"/>
<evidence type="ECO:0000256" key="1">
    <source>
        <dbReference type="ARBA" id="ARBA00022630"/>
    </source>
</evidence>
<dbReference type="Proteomes" id="UP000036027">
    <property type="component" value="Unassembled WGS sequence"/>
</dbReference>
<keyword evidence="5" id="KW-1185">Reference proteome</keyword>
<keyword evidence="1" id="KW-0285">Flavoprotein</keyword>
<keyword evidence="3" id="KW-0560">Oxidoreductase</keyword>
<evidence type="ECO:0000256" key="2">
    <source>
        <dbReference type="ARBA" id="ARBA00022643"/>
    </source>
</evidence>
<dbReference type="GO" id="GO:0051213">
    <property type="term" value="F:dioxygenase activity"/>
    <property type="evidence" value="ECO:0007669"/>
    <property type="project" value="UniProtKB-KW"/>
</dbReference>
<dbReference type="PANTHER" id="PTHR32332">
    <property type="entry name" value="2-NITROPROPANE DIOXYGENASE"/>
    <property type="match status" value="1"/>
</dbReference>
<dbReference type="SUPFAM" id="SSF51412">
    <property type="entry name" value="Inosine monophosphate dehydrogenase (IMPDH)"/>
    <property type="match status" value="1"/>
</dbReference>
<keyword evidence="2" id="KW-0288">FMN</keyword>
<dbReference type="AlphaFoldDB" id="A0A0J0YTU1"/>
<dbReference type="CDD" id="cd04730">
    <property type="entry name" value="NPD_like"/>
    <property type="match status" value="1"/>
</dbReference>
<protein>
    <submittedName>
        <fullName evidence="4">2-nitropropane dioxygenase</fullName>
    </submittedName>
</protein>
<organism evidence="4 5">
    <name type="scientific">Neisseria arctica</name>
    <dbReference type="NCBI Taxonomy" id="1470200"/>
    <lineage>
        <taxon>Bacteria</taxon>
        <taxon>Pseudomonadati</taxon>
        <taxon>Pseudomonadota</taxon>
        <taxon>Betaproteobacteria</taxon>
        <taxon>Neisseriales</taxon>
        <taxon>Neisseriaceae</taxon>
        <taxon>Neisseria</taxon>
    </lineage>
</organism>
<sequence length="387" mass="42030">MQHSFKPLVIRGKSLIPIVQGGMGVGVSASSLSSAVARENGVGTIASVDLRHLHDDLLIESKINPTEEKYDKLNRIALDREIKKAKAESQGRGMIAVNVMKAVKDHQALVRQACESGADAIVMGAGLPLDLPEMTEGYRNIALLPILSESRGINIVLRRWMKKGVLPDAIVIEHPAHAAGHLGAMTVDGVNDEKFEFKRVIEETFEVFKNLGLESEKIPLVLAGGMANFQKIQTALKEWGASAVQIGTAFAVTQEGDAHINFKKTLAGAETEQVVEFMSVAGLPARGVKTKFLESYMKRESILQANAKADPRRCTQGINCLSVCGLRDGLEKVGQFCIDLKLAAAWRGEVDKGLFFRGKDPLPFGNAIKSVQETIHYLLTGQHAIQS</sequence>
<evidence type="ECO:0000313" key="4">
    <source>
        <dbReference type="EMBL" id="KLT73524.1"/>
    </source>
</evidence>
<comment type="caution">
    <text evidence="4">The sequence shown here is derived from an EMBL/GenBank/DDBJ whole genome shotgun (WGS) entry which is preliminary data.</text>
</comment>
<gene>
    <name evidence="4" type="ORF">PL75_02875</name>
</gene>
<evidence type="ECO:0000313" key="5">
    <source>
        <dbReference type="Proteomes" id="UP000036027"/>
    </source>
</evidence>
<dbReference type="Gene3D" id="3.20.20.70">
    <property type="entry name" value="Aldolase class I"/>
    <property type="match status" value="1"/>
</dbReference>
<dbReference type="STRING" id="1470200.PL75_02875"/>
<dbReference type="EMBL" id="JTDO01000003">
    <property type="protein sequence ID" value="KLT73524.1"/>
    <property type="molecule type" value="Genomic_DNA"/>
</dbReference>
<accession>A0A0J0YTU1</accession>
<dbReference type="InterPro" id="IPR013785">
    <property type="entry name" value="Aldolase_TIM"/>
</dbReference>
<dbReference type="PANTHER" id="PTHR32332:SF18">
    <property type="entry name" value="2-NITROPROPANE DIOXYGENASE"/>
    <property type="match status" value="1"/>
</dbReference>
<dbReference type="PATRIC" id="fig|1470200.3.peg.1657"/>
<dbReference type="InterPro" id="IPR004136">
    <property type="entry name" value="NMO"/>
</dbReference>
<dbReference type="GO" id="GO:0018580">
    <property type="term" value="F:nitronate monooxygenase activity"/>
    <property type="evidence" value="ECO:0007669"/>
    <property type="project" value="InterPro"/>
</dbReference>
<proteinExistence type="predicted"/>
<evidence type="ECO:0000256" key="3">
    <source>
        <dbReference type="ARBA" id="ARBA00023002"/>
    </source>
</evidence>
<dbReference type="Pfam" id="PF03060">
    <property type="entry name" value="NMO"/>
    <property type="match status" value="1"/>
</dbReference>
<reference evidence="4 5" key="1">
    <citation type="submission" date="2014-11" db="EMBL/GenBank/DDBJ databases">
        <title>Genome of a novel goose pathogen.</title>
        <authorList>
            <person name="Hansen C.M."/>
            <person name="Hueffer K."/>
            <person name="Choi S.C."/>
        </authorList>
    </citation>
    <scope>NUCLEOTIDE SEQUENCE [LARGE SCALE GENOMIC DNA]</scope>
    <source>
        <strain evidence="4 5">KH1503</strain>
    </source>
</reference>
<dbReference type="RefSeq" id="WP_047760402.1">
    <property type="nucleotide sequence ID" value="NZ_CP091510.1"/>
</dbReference>
<name>A0A0J0YTU1_9NEIS</name>
<keyword evidence="4" id="KW-0223">Dioxygenase</keyword>